<dbReference type="Proteomes" id="UP000054097">
    <property type="component" value="Unassembled WGS sequence"/>
</dbReference>
<dbReference type="PANTHER" id="PTHR35205">
    <property type="entry name" value="NB-ARC AND TPR DOMAIN PROTEIN"/>
    <property type="match status" value="1"/>
</dbReference>
<dbReference type="HOGENOM" id="CLU_821746_0_0_1"/>
<keyword evidence="3" id="KW-1185">Reference proteome</keyword>
<dbReference type="STRING" id="933852.A0A0C3BJ96"/>
<name>A0A0C3BJ96_SERVB</name>
<dbReference type="SUPFAM" id="SSF52540">
    <property type="entry name" value="P-loop containing nucleoside triphosphate hydrolases"/>
    <property type="match status" value="1"/>
</dbReference>
<organism evidence="2 3">
    <name type="scientific">Serendipita vermifera MAFF 305830</name>
    <dbReference type="NCBI Taxonomy" id="933852"/>
    <lineage>
        <taxon>Eukaryota</taxon>
        <taxon>Fungi</taxon>
        <taxon>Dikarya</taxon>
        <taxon>Basidiomycota</taxon>
        <taxon>Agaricomycotina</taxon>
        <taxon>Agaricomycetes</taxon>
        <taxon>Sebacinales</taxon>
        <taxon>Serendipitaceae</taxon>
        <taxon>Serendipita</taxon>
    </lineage>
</organism>
<dbReference type="InterPro" id="IPR002182">
    <property type="entry name" value="NB-ARC"/>
</dbReference>
<accession>A0A0C3BJ96</accession>
<dbReference type="EMBL" id="KN824280">
    <property type="protein sequence ID" value="KIM32139.1"/>
    <property type="molecule type" value="Genomic_DNA"/>
</dbReference>
<reference evidence="2 3" key="1">
    <citation type="submission" date="2014-04" db="EMBL/GenBank/DDBJ databases">
        <authorList>
            <consortium name="DOE Joint Genome Institute"/>
            <person name="Kuo A."/>
            <person name="Zuccaro A."/>
            <person name="Kohler A."/>
            <person name="Nagy L.G."/>
            <person name="Floudas D."/>
            <person name="Copeland A."/>
            <person name="Barry K.W."/>
            <person name="Cichocki N."/>
            <person name="Veneault-Fourrey C."/>
            <person name="LaButti K."/>
            <person name="Lindquist E.A."/>
            <person name="Lipzen A."/>
            <person name="Lundell T."/>
            <person name="Morin E."/>
            <person name="Murat C."/>
            <person name="Sun H."/>
            <person name="Tunlid A."/>
            <person name="Henrissat B."/>
            <person name="Grigoriev I.V."/>
            <person name="Hibbett D.S."/>
            <person name="Martin F."/>
            <person name="Nordberg H.P."/>
            <person name="Cantor M.N."/>
            <person name="Hua S.X."/>
        </authorList>
    </citation>
    <scope>NUCLEOTIDE SEQUENCE [LARGE SCALE GENOMIC DNA]</scope>
    <source>
        <strain evidence="2 3">MAFF 305830</strain>
    </source>
</reference>
<dbReference type="Gene3D" id="3.40.50.300">
    <property type="entry name" value="P-loop containing nucleotide triphosphate hydrolases"/>
    <property type="match status" value="1"/>
</dbReference>
<dbReference type="Pfam" id="PF00931">
    <property type="entry name" value="NB-ARC"/>
    <property type="match status" value="1"/>
</dbReference>
<evidence type="ECO:0000313" key="3">
    <source>
        <dbReference type="Proteomes" id="UP000054097"/>
    </source>
</evidence>
<feature type="domain" description="NB-ARC" evidence="1">
    <location>
        <begin position="56"/>
        <end position="199"/>
    </location>
</feature>
<dbReference type="AlphaFoldDB" id="A0A0C3BJ96"/>
<reference evidence="3" key="2">
    <citation type="submission" date="2015-01" db="EMBL/GenBank/DDBJ databases">
        <title>Evolutionary Origins and Diversification of the Mycorrhizal Mutualists.</title>
        <authorList>
            <consortium name="DOE Joint Genome Institute"/>
            <consortium name="Mycorrhizal Genomics Consortium"/>
            <person name="Kohler A."/>
            <person name="Kuo A."/>
            <person name="Nagy L.G."/>
            <person name="Floudas D."/>
            <person name="Copeland A."/>
            <person name="Barry K.W."/>
            <person name="Cichocki N."/>
            <person name="Veneault-Fourrey C."/>
            <person name="LaButti K."/>
            <person name="Lindquist E.A."/>
            <person name="Lipzen A."/>
            <person name="Lundell T."/>
            <person name="Morin E."/>
            <person name="Murat C."/>
            <person name="Riley R."/>
            <person name="Ohm R."/>
            <person name="Sun H."/>
            <person name="Tunlid A."/>
            <person name="Henrissat B."/>
            <person name="Grigoriev I.V."/>
            <person name="Hibbett D.S."/>
            <person name="Martin F."/>
        </authorList>
    </citation>
    <scope>NUCLEOTIDE SEQUENCE [LARGE SCALE GENOMIC DNA]</scope>
    <source>
        <strain evidence="3">MAFF 305830</strain>
    </source>
</reference>
<dbReference type="PANTHER" id="PTHR35205:SF1">
    <property type="entry name" value="ZU5 DOMAIN-CONTAINING PROTEIN"/>
    <property type="match status" value="1"/>
</dbReference>
<dbReference type="OrthoDB" id="674604at2759"/>
<protein>
    <recommendedName>
        <fullName evidence="1">NB-ARC domain-containing protein</fullName>
    </recommendedName>
</protein>
<evidence type="ECO:0000259" key="1">
    <source>
        <dbReference type="Pfam" id="PF00931"/>
    </source>
</evidence>
<proteinExistence type="predicted"/>
<dbReference type="InterPro" id="IPR027417">
    <property type="entry name" value="P-loop_NTPase"/>
</dbReference>
<dbReference type="GO" id="GO:0043531">
    <property type="term" value="F:ADP binding"/>
    <property type="evidence" value="ECO:0007669"/>
    <property type="project" value="InterPro"/>
</dbReference>
<sequence length="338" mass="38334">MSLSHVCLDTLRIRDGVTSLDQLLHPGGQSVLPLPMPLPVNTFVMRKQLWDFFENIVFETEGPRMLVITGIGGCGKTQLALKFMRLHESRFTSCFVIDGSSELQIRADTIRHVRSLGIEHSQKSFDECLRYLTQSSLNGQRVILYDNVDDPNIDLFSLLPEGDGCIILITSRNRSLGELAPDAHLELDVMSMDEAVELLLLSPNRPTMPTETATKEASAIAETLGCLPIALQQARSYMFQTSSSLSAYLQRLVDNRDKLLAQLLKNQRNMRYLSTYAAFEASFSKLSQRDQDFFCLLSFFHWSRIPLDLISLAAKHTFLFTEISTFHTETDLRLEMRF</sequence>
<evidence type="ECO:0000313" key="2">
    <source>
        <dbReference type="EMBL" id="KIM32139.1"/>
    </source>
</evidence>
<gene>
    <name evidence="2" type="ORF">M408DRAFT_315894</name>
</gene>